<evidence type="ECO:0000313" key="2">
    <source>
        <dbReference type="Proteomes" id="UP001153404"/>
    </source>
</evidence>
<reference evidence="1" key="1">
    <citation type="submission" date="2022-10" db="EMBL/GenBank/DDBJ databases">
        <title>Comparative genomic analysis of Cohnella hashimotonis sp. nov., isolated from the International Space Station.</title>
        <authorList>
            <person name="Simpson A."/>
            <person name="Venkateswaran K."/>
        </authorList>
    </citation>
    <scope>NUCLEOTIDE SEQUENCE</scope>
    <source>
        <strain evidence="1">DSM 28161</strain>
    </source>
</reference>
<dbReference type="AlphaFoldDB" id="A0A9X4QRK5"/>
<comment type="caution">
    <text evidence="1">The sequence shown here is derived from an EMBL/GenBank/DDBJ whole genome shotgun (WGS) entry which is preliminary data.</text>
</comment>
<protein>
    <submittedName>
        <fullName evidence="1">Uncharacterized protein</fullName>
    </submittedName>
</protein>
<dbReference type="EMBL" id="JAPDIA010000001">
    <property type="protein sequence ID" value="MDG0808348.1"/>
    <property type="molecule type" value="Genomic_DNA"/>
</dbReference>
<organism evidence="1 2">
    <name type="scientific">Cohnella rhizosphaerae</name>
    <dbReference type="NCBI Taxonomy" id="1457232"/>
    <lineage>
        <taxon>Bacteria</taxon>
        <taxon>Bacillati</taxon>
        <taxon>Bacillota</taxon>
        <taxon>Bacilli</taxon>
        <taxon>Bacillales</taxon>
        <taxon>Paenibacillaceae</taxon>
        <taxon>Cohnella</taxon>
    </lineage>
</organism>
<dbReference type="RefSeq" id="WP_277528762.1">
    <property type="nucleotide sequence ID" value="NZ_JAPDIA010000001.1"/>
</dbReference>
<proteinExistence type="predicted"/>
<keyword evidence="2" id="KW-1185">Reference proteome</keyword>
<accession>A0A9X4QRK5</accession>
<evidence type="ECO:0000313" key="1">
    <source>
        <dbReference type="EMBL" id="MDG0808348.1"/>
    </source>
</evidence>
<sequence>MGIRLVVAAPQPGYASRLALYLKERDPLAEIAAFTQADALELHLRSGRGADLLIVQQTLLPAVVRASSGGAKVVVLTESGDSEMHEGLPAIAQYQSLPRLAAEIRRLVGAGASKPSEGGGAVDRLFGRRRRGQDDAGATYRAPGFGARLQRHVFESGGALRRRAAAGRRGTGRGGDERVVLAFV</sequence>
<dbReference type="Proteomes" id="UP001153404">
    <property type="component" value="Unassembled WGS sequence"/>
</dbReference>
<gene>
    <name evidence="1" type="ORF">OMP40_02165</name>
</gene>
<dbReference type="Gene3D" id="3.40.50.10850">
    <property type="entry name" value="Ntrc-like two-domain protein"/>
    <property type="match status" value="1"/>
</dbReference>
<name>A0A9X4QRK5_9BACL</name>